<protein>
    <submittedName>
        <fullName evidence="2">Uncharacterized protein</fullName>
    </submittedName>
</protein>
<organism evidence="2 3">
    <name type="scientific">Azospirillum melinis</name>
    <dbReference type="NCBI Taxonomy" id="328839"/>
    <lineage>
        <taxon>Bacteria</taxon>
        <taxon>Pseudomonadati</taxon>
        <taxon>Pseudomonadota</taxon>
        <taxon>Alphaproteobacteria</taxon>
        <taxon>Rhodospirillales</taxon>
        <taxon>Azospirillaceae</taxon>
        <taxon>Azospirillum</taxon>
    </lineage>
</organism>
<proteinExistence type="predicted"/>
<feature type="signal peptide" evidence="1">
    <location>
        <begin position="1"/>
        <end position="21"/>
    </location>
</feature>
<evidence type="ECO:0000313" key="3">
    <source>
        <dbReference type="Proteomes" id="UP000605086"/>
    </source>
</evidence>
<dbReference type="Proteomes" id="UP000605086">
    <property type="component" value="Unassembled WGS sequence"/>
</dbReference>
<gene>
    <name evidence="2" type="ORF">GBZ48_03950</name>
</gene>
<evidence type="ECO:0000256" key="1">
    <source>
        <dbReference type="SAM" id="SignalP"/>
    </source>
</evidence>
<sequence>MRPYLVTVPLLLAASTSSALAAGGPQCPPTISVTAQPEAPGGWAPYPGRDSHSFIGITLIEGDRAQQMATTSRTTLAPDSETRHARRLVQLWEFDAAQRGKLFVLCRYRGTEATLAADLPHQTRRCTLTLETDIRGDVLDEPKTPPQLDCR</sequence>
<feature type="chain" id="PRO_5046207496" evidence="1">
    <location>
        <begin position="22"/>
        <end position="151"/>
    </location>
</feature>
<comment type="caution">
    <text evidence="2">The sequence shown here is derived from an EMBL/GenBank/DDBJ whole genome shotgun (WGS) entry which is preliminary data.</text>
</comment>
<dbReference type="NCBIfam" id="NF042415">
    <property type="entry name" value="STY0301_fam"/>
    <property type="match status" value="1"/>
</dbReference>
<dbReference type="InterPro" id="IPR049973">
    <property type="entry name" value="STY0301-like"/>
</dbReference>
<dbReference type="RefSeq" id="WP_174469823.1">
    <property type="nucleotide sequence ID" value="NZ_JAGINN010000001.1"/>
</dbReference>
<evidence type="ECO:0000313" key="2">
    <source>
        <dbReference type="EMBL" id="NUA98433.1"/>
    </source>
</evidence>
<dbReference type="EMBL" id="WHOS01000003">
    <property type="protein sequence ID" value="NUA98433.1"/>
    <property type="molecule type" value="Genomic_DNA"/>
</dbReference>
<keyword evidence="3" id="KW-1185">Reference proteome</keyword>
<reference evidence="2 3" key="1">
    <citation type="submission" date="2019-10" db="EMBL/GenBank/DDBJ databases">
        <title>Genome sequence of Azospirillum melinis.</title>
        <authorList>
            <person name="Ambrosini A."/>
            <person name="Sant'Anna F.H."/>
            <person name="Cassan F.D."/>
            <person name="Souza E.M."/>
            <person name="Passaglia L.M.P."/>
        </authorList>
    </citation>
    <scope>NUCLEOTIDE SEQUENCE [LARGE SCALE GENOMIC DNA]</scope>
    <source>
        <strain evidence="2 3">TMCY0552</strain>
    </source>
</reference>
<name>A0ABX2KF55_9PROT</name>
<keyword evidence="1" id="KW-0732">Signal</keyword>
<accession>A0ABX2KF55</accession>